<protein>
    <recommendedName>
        <fullName evidence="4">DUF1772 domain-containing protein</fullName>
    </recommendedName>
</protein>
<evidence type="ECO:0008006" key="4">
    <source>
        <dbReference type="Google" id="ProtNLM"/>
    </source>
</evidence>
<name>A0A855X4Q1_9BACT</name>
<proteinExistence type="predicted"/>
<accession>A0A855X4Q1</accession>
<comment type="caution">
    <text evidence="2">The sequence shown here is derived from an EMBL/GenBank/DDBJ whole genome shotgun (WGS) entry which is preliminary data.</text>
</comment>
<feature type="transmembrane region" description="Helical" evidence="1">
    <location>
        <begin position="80"/>
        <end position="102"/>
    </location>
</feature>
<keyword evidence="1" id="KW-0812">Transmembrane</keyword>
<gene>
    <name evidence="2" type="ORF">C3F09_09780</name>
</gene>
<dbReference type="EMBL" id="PQAP01000156">
    <property type="protein sequence ID" value="PWB70061.1"/>
    <property type="molecule type" value="Genomic_DNA"/>
</dbReference>
<evidence type="ECO:0000256" key="1">
    <source>
        <dbReference type="SAM" id="Phobius"/>
    </source>
</evidence>
<dbReference type="Pfam" id="PF08592">
    <property type="entry name" value="Anthrone_oxy"/>
    <property type="match status" value="1"/>
</dbReference>
<evidence type="ECO:0000313" key="2">
    <source>
        <dbReference type="EMBL" id="PWB70061.1"/>
    </source>
</evidence>
<dbReference type="AlphaFoldDB" id="A0A855X4Q1"/>
<evidence type="ECO:0000313" key="3">
    <source>
        <dbReference type="Proteomes" id="UP000250918"/>
    </source>
</evidence>
<feature type="transmembrane region" description="Helical" evidence="1">
    <location>
        <begin position="135"/>
        <end position="155"/>
    </location>
</feature>
<feature type="transmembrane region" description="Helical" evidence="1">
    <location>
        <begin position="51"/>
        <end position="73"/>
    </location>
</feature>
<organism evidence="2 3">
    <name type="scientific">candidate division GN15 bacterium</name>
    <dbReference type="NCBI Taxonomy" id="2072418"/>
    <lineage>
        <taxon>Bacteria</taxon>
        <taxon>candidate division GN15</taxon>
    </lineage>
</organism>
<dbReference type="Proteomes" id="UP000250918">
    <property type="component" value="Unassembled WGS sequence"/>
</dbReference>
<keyword evidence="1" id="KW-1133">Transmembrane helix</keyword>
<keyword evidence="1" id="KW-0472">Membrane</keyword>
<sequence>MLITLMSFLALVSTGFLSGILLGNRLGASFALPRLPDSAFVQFQQAVHRNYVRFMPVLQIMAILSHGWLLLLLRNSAHPTALALFSFAAAGSVIVFAITLTVNVPVNKKLMTWAVSNPPHNARELWRPWDKGNTVRTVFAITVFVLDVLAICLTMPRIF</sequence>
<dbReference type="InterPro" id="IPR013901">
    <property type="entry name" value="Anthrone_oxy"/>
</dbReference>
<reference evidence="2 3" key="1">
    <citation type="journal article" date="2018" name="ISME J.">
        <title>A methanotrophic archaeon couples anaerobic oxidation of methane to Fe(III) reduction.</title>
        <authorList>
            <person name="Cai C."/>
            <person name="Leu A.O."/>
            <person name="Xie G.J."/>
            <person name="Guo J."/>
            <person name="Feng Y."/>
            <person name="Zhao J.X."/>
            <person name="Tyson G.W."/>
            <person name="Yuan Z."/>
            <person name="Hu S."/>
        </authorList>
    </citation>
    <scope>NUCLEOTIDE SEQUENCE [LARGE SCALE GENOMIC DNA]</scope>
    <source>
        <strain evidence="2">FeB_12</strain>
    </source>
</reference>